<reference evidence="3 4" key="1">
    <citation type="journal article" date="2015" name="Genome Biol.">
        <title>Comparative genomics of Steinernema reveals deeply conserved gene regulatory networks.</title>
        <authorList>
            <person name="Dillman A.R."/>
            <person name="Macchietto M."/>
            <person name="Porter C.F."/>
            <person name="Rogers A."/>
            <person name="Williams B."/>
            <person name="Antoshechkin I."/>
            <person name="Lee M.M."/>
            <person name="Goodwin Z."/>
            <person name="Lu X."/>
            <person name="Lewis E.E."/>
            <person name="Goodrich-Blair H."/>
            <person name="Stock S.P."/>
            <person name="Adams B.J."/>
            <person name="Sternberg P.W."/>
            <person name="Mortazavi A."/>
        </authorList>
    </citation>
    <scope>NUCLEOTIDE SEQUENCE [LARGE SCALE GENOMIC DNA]</scope>
    <source>
        <strain evidence="3 4">ALL</strain>
    </source>
</reference>
<dbReference type="Pfam" id="PF10469">
    <property type="entry name" value="AKAP7_NLS"/>
    <property type="match status" value="1"/>
</dbReference>
<dbReference type="SUPFAM" id="SSF54791">
    <property type="entry name" value="Eukaryotic type KH-domain (KH-domain type I)"/>
    <property type="match status" value="1"/>
</dbReference>
<dbReference type="PANTHER" id="PTHR13360">
    <property type="entry name" value="ACTIVATING SIGNAL COINTEGRATOR 1 COMPLEX SUBUNIT 1"/>
    <property type="match status" value="1"/>
</dbReference>
<dbReference type="InterPro" id="IPR004087">
    <property type="entry name" value="KH_dom"/>
</dbReference>
<dbReference type="STRING" id="34508.A0A4U5N643"/>
<dbReference type="GO" id="GO:0006355">
    <property type="term" value="P:regulation of DNA-templated transcription"/>
    <property type="evidence" value="ECO:0007669"/>
    <property type="project" value="TreeGrafter"/>
</dbReference>
<evidence type="ECO:0000256" key="1">
    <source>
        <dbReference type="PROSITE-ProRule" id="PRU00117"/>
    </source>
</evidence>
<dbReference type="GO" id="GO:0003723">
    <property type="term" value="F:RNA binding"/>
    <property type="evidence" value="ECO:0007669"/>
    <property type="project" value="UniProtKB-UniRule"/>
</dbReference>
<dbReference type="GO" id="GO:0005634">
    <property type="term" value="C:nucleus"/>
    <property type="evidence" value="ECO:0007669"/>
    <property type="project" value="TreeGrafter"/>
</dbReference>
<dbReference type="SMART" id="SM00322">
    <property type="entry name" value="KH"/>
    <property type="match status" value="1"/>
</dbReference>
<dbReference type="Gene3D" id="3.90.1140.10">
    <property type="entry name" value="Cyclic phosphodiesterase"/>
    <property type="match status" value="1"/>
</dbReference>
<evidence type="ECO:0000313" key="4">
    <source>
        <dbReference type="Proteomes" id="UP000298663"/>
    </source>
</evidence>
<dbReference type="PANTHER" id="PTHR13360:SF1">
    <property type="entry name" value="ACTIVATING SIGNAL COINTEGRATOR 1 COMPLEX SUBUNIT 1"/>
    <property type="match status" value="1"/>
</dbReference>
<name>A0A4U5N643_STECR</name>
<dbReference type="Proteomes" id="UP000298663">
    <property type="component" value="Unassembled WGS sequence"/>
</dbReference>
<protein>
    <recommendedName>
        <fullName evidence="2">K Homology domain-containing protein</fullName>
    </recommendedName>
</protein>
<dbReference type="InterPro" id="IPR004088">
    <property type="entry name" value="KH_dom_type_1"/>
</dbReference>
<reference evidence="3 4" key="2">
    <citation type="journal article" date="2019" name="G3 (Bethesda)">
        <title>Hybrid Assembly of the Genome of the Entomopathogenic Nematode Steinernema carpocapsae Identifies the X-Chromosome.</title>
        <authorList>
            <person name="Serra L."/>
            <person name="Macchietto M."/>
            <person name="Macias-Munoz A."/>
            <person name="McGill C.J."/>
            <person name="Rodriguez I.M."/>
            <person name="Rodriguez B."/>
            <person name="Murad R."/>
            <person name="Mortazavi A."/>
        </authorList>
    </citation>
    <scope>NUCLEOTIDE SEQUENCE [LARGE SCALE GENOMIC DNA]</scope>
    <source>
        <strain evidence="3 4">ALL</strain>
    </source>
</reference>
<keyword evidence="4" id="KW-1185">Reference proteome</keyword>
<dbReference type="EMBL" id="AZBU02000005">
    <property type="protein sequence ID" value="TKR77772.1"/>
    <property type="molecule type" value="Genomic_DNA"/>
</dbReference>
<keyword evidence="1" id="KW-0694">RNA-binding</keyword>
<comment type="caution">
    <text evidence="3">The sequence shown here is derived from an EMBL/GenBank/DDBJ whole genome shotgun (WGS) entry which is preliminary data.</text>
</comment>
<gene>
    <name evidence="3" type="ORF">L596_018685</name>
</gene>
<evidence type="ECO:0000259" key="2">
    <source>
        <dbReference type="SMART" id="SM00322"/>
    </source>
</evidence>
<dbReference type="InterPro" id="IPR009210">
    <property type="entry name" value="ASCC1"/>
</dbReference>
<organism evidence="3 4">
    <name type="scientific">Steinernema carpocapsae</name>
    <name type="common">Entomopathogenic nematode</name>
    <dbReference type="NCBI Taxonomy" id="34508"/>
    <lineage>
        <taxon>Eukaryota</taxon>
        <taxon>Metazoa</taxon>
        <taxon>Ecdysozoa</taxon>
        <taxon>Nematoda</taxon>
        <taxon>Chromadorea</taxon>
        <taxon>Rhabditida</taxon>
        <taxon>Tylenchina</taxon>
        <taxon>Panagrolaimomorpha</taxon>
        <taxon>Strongyloidoidea</taxon>
        <taxon>Steinernematidae</taxon>
        <taxon>Steinernema</taxon>
    </lineage>
</organism>
<dbReference type="PROSITE" id="PS50084">
    <property type="entry name" value="KH_TYPE_1"/>
    <property type="match status" value="1"/>
</dbReference>
<sequence>MQRPPIVFDSELTKPQTGEYPLDPDTDLVKFDEFEIPYRAAPFFTRKKTVIYSEEEDSEVQVKTCGGDTEDVYNDDFDECYPEVPGLCRDGHVEVDGFDHDLAYDGIAYDPKKRMWKKMIHVASCFFGAIIGTCGSKLKEIEKELECRILVPRLGQQGPVEVLSYNAASSVRRAVERIEIIVIDNRAKKRFTHFVAIPANQKEIMKNYEQLRDKIFSSDSIPKGAKNPCMWYHSNKLHLTISMLILMDPYEEQDCAIALEKALEAARIELPKGKRLRVLIRGLDIMGDNPGETSVLYAKARCDHLQSYVDVISRAMLRTGYCPQKEARDHVKLHMTIANAKHAQDSDKRIYGFDVREIMKQFGTYQFGYLNVDKVVLNLRKHVEDRYEEVYSKEITIQKD</sequence>
<dbReference type="Gene3D" id="3.30.1370.10">
    <property type="entry name" value="K Homology domain, type 1"/>
    <property type="match status" value="1"/>
</dbReference>
<feature type="domain" description="K Homology" evidence="2">
    <location>
        <begin position="114"/>
        <end position="183"/>
    </location>
</feature>
<evidence type="ECO:0000313" key="3">
    <source>
        <dbReference type="EMBL" id="TKR77772.1"/>
    </source>
</evidence>
<dbReference type="AlphaFoldDB" id="A0A4U5N643"/>
<dbReference type="InterPro" id="IPR019510">
    <property type="entry name" value="AKAP7-like_phosphoesterase"/>
</dbReference>
<proteinExistence type="predicted"/>
<accession>A0A4U5N643</accession>
<dbReference type="Pfam" id="PF00013">
    <property type="entry name" value="KH_1"/>
    <property type="match status" value="1"/>
</dbReference>
<dbReference type="InterPro" id="IPR036612">
    <property type="entry name" value="KH_dom_type_1_sf"/>
</dbReference>
<dbReference type="OrthoDB" id="277832at2759"/>
<dbReference type="GO" id="GO:0006307">
    <property type="term" value="P:DNA alkylation repair"/>
    <property type="evidence" value="ECO:0007669"/>
    <property type="project" value="InterPro"/>
</dbReference>